<dbReference type="InterPro" id="IPR043744">
    <property type="entry name" value="DUF5689"/>
</dbReference>
<dbReference type="HOGENOM" id="CLU_553018_0_0_10"/>
<gene>
    <name evidence="2" type="ordered locus">Weevi_1090</name>
</gene>
<reference evidence="3" key="2">
    <citation type="journal article" date="2011" name="Stand. Genomic Sci.">
        <title>Complete genome sequence of Weeksella virosa type strain (9751T).</title>
        <authorList>
            <person name="Lang E."/>
            <person name="Teshima H."/>
            <person name="Lucas S."/>
            <person name="Lapidus A."/>
            <person name="Hammon N."/>
            <person name="Deshpande S."/>
            <person name="Nolan M."/>
            <person name="Cheng J."/>
            <person name="Pitluck S."/>
            <person name="Liolios K."/>
            <person name="Pagani I."/>
            <person name="Mikhailova N."/>
            <person name="Ivanova N."/>
            <person name="Mavromatis K."/>
            <person name="Pati A."/>
            <person name="Tapia R."/>
            <person name="Han C."/>
            <person name="Goodwin L."/>
            <person name="Chen A."/>
            <person name="Palaniappan K."/>
            <person name="Land M."/>
            <person name="Hauser L."/>
            <person name="Chang Y."/>
            <person name="Jeffries C."/>
            <person name="Brambilla E."/>
            <person name="Kopitz M."/>
            <person name="Rohde M."/>
            <person name="Goker M."/>
            <person name="Tindall B."/>
            <person name="Detter J."/>
            <person name="Woyke T."/>
            <person name="Bristow J."/>
            <person name="Eisen J."/>
            <person name="Markowitz V."/>
            <person name="Hugenholtz P."/>
            <person name="Klenk H."/>
            <person name="Kyrpides N."/>
        </authorList>
    </citation>
    <scope>NUCLEOTIDE SEQUENCE [LARGE SCALE GENOMIC DNA]</scope>
    <source>
        <strain evidence="3">ATCC 43766 / DSM 16922 / JCM 21250 / NBRC 16016 / NCTC 11634 / CL345/78</strain>
    </source>
</reference>
<sequence>MYNIKQFFPSIAFAVAALSLNSCVQDDDYKMPPIDCLEVTKATHTLADVFALVGDGQYKFPDNQDYIVDGYVISSDETGNFYKTFSIQDKVSNPTYGVQIETEALNLYSKYPLYAKVQVNLKGLIAGMDRGVLKIGVDDPSTTYMIDRMPEEVLTKNVAKFCYQGETPVPTVYENLKDALKDEHINTLVTIKNIQFLDPKGDATYGDVTNNPPKTLNRKLVDRLGKTVDLRNSGFAKWAGNELPEGSGEITVIVSKYGTSYQLYIRDTDDVKFDQPRFGDTGGGGNEGGSSSEAANFLFAGADFEDWTTFLGSLNRFGLGKDLAVQGIGLGRDGSNAFHLNGTTLDTNPYVFTVNAGTLTIPEKTTKITLWVKGAANKSLSFNVYTTDGTIFFNAGEFGSQDISLNPARNNQYIGAVNTNNEWRLITLNINGLTLNKTGDLFALKAGSKTKYDIIIDNIKVE</sequence>
<dbReference type="Pfam" id="PF18942">
    <property type="entry name" value="DUF5689"/>
    <property type="match status" value="1"/>
</dbReference>
<keyword evidence="3" id="KW-1185">Reference proteome</keyword>
<organism evidence="2 3">
    <name type="scientific">Weeksella virosa (strain ATCC 43766 / DSM 16922 / JCM 21250 / CCUG 30538 / CDC 9751 / IAM 14551 / NBRC 16016 / NCTC 11634 / CL345/78)</name>
    <dbReference type="NCBI Taxonomy" id="865938"/>
    <lineage>
        <taxon>Bacteria</taxon>
        <taxon>Pseudomonadati</taxon>
        <taxon>Bacteroidota</taxon>
        <taxon>Flavobacteriia</taxon>
        <taxon>Flavobacteriales</taxon>
        <taxon>Weeksellaceae</taxon>
        <taxon>Weeksella</taxon>
    </lineage>
</organism>
<dbReference type="STRING" id="865938.Weevi_1090"/>
<accession>F0P2A9</accession>
<proteinExistence type="predicted"/>
<dbReference type="RefSeq" id="WP_013598189.1">
    <property type="nucleotide sequence ID" value="NC_015144.1"/>
</dbReference>
<evidence type="ECO:0000313" key="2">
    <source>
        <dbReference type="EMBL" id="ADX67799.1"/>
    </source>
</evidence>
<dbReference type="KEGG" id="wvi:Weevi_1090"/>
<dbReference type="OrthoDB" id="1492759at2"/>
<protein>
    <recommendedName>
        <fullName evidence="1">DUF5689 domain-containing protein</fullName>
    </recommendedName>
</protein>
<evidence type="ECO:0000313" key="3">
    <source>
        <dbReference type="Proteomes" id="UP000008641"/>
    </source>
</evidence>
<dbReference type="eggNOG" id="COG4085">
    <property type="taxonomic scope" value="Bacteria"/>
</dbReference>
<reference evidence="2 3" key="1">
    <citation type="journal article" date="2011" name="Stand. Genomic Sci.">
        <title>Complete genome sequence of Weeksella virosa type strain (9751).</title>
        <authorList>
            <person name="Lang E."/>
            <person name="Teshima H."/>
            <person name="Lucas S."/>
            <person name="Lapidus A."/>
            <person name="Hammon N."/>
            <person name="Deshpande S."/>
            <person name="Nolan M."/>
            <person name="Cheng J.F."/>
            <person name="Pitluck S."/>
            <person name="Liolios K."/>
            <person name="Pagani I."/>
            <person name="Mikhailova N."/>
            <person name="Ivanova N."/>
            <person name="Mavromatis K."/>
            <person name="Pati A."/>
            <person name="Tapia R."/>
            <person name="Han C."/>
            <person name="Goodwin L."/>
            <person name="Chen A."/>
            <person name="Palaniappan K."/>
            <person name="Land M."/>
            <person name="Hauser L."/>
            <person name="Chang Y.J."/>
            <person name="Jeffries C.D."/>
            <person name="Brambilla E.M."/>
            <person name="Kopitz M."/>
            <person name="Rohde M."/>
            <person name="Goker M."/>
            <person name="Tindall B.J."/>
            <person name="Detter J.C."/>
            <person name="Woyke T."/>
            <person name="Bristow J."/>
            <person name="Eisen J.A."/>
            <person name="Markowitz V."/>
            <person name="Hugenholtz P."/>
            <person name="Klenk H.P."/>
            <person name="Kyrpides N.C."/>
        </authorList>
    </citation>
    <scope>NUCLEOTIDE SEQUENCE [LARGE SCALE GENOMIC DNA]</scope>
    <source>
        <strain evidence="3">ATCC 43766 / DSM 16922 / JCM 21250 / NBRC 16016 / NCTC 11634 / CL345/78</strain>
    </source>
</reference>
<evidence type="ECO:0000259" key="1">
    <source>
        <dbReference type="Pfam" id="PF18942"/>
    </source>
</evidence>
<dbReference type="AlphaFoldDB" id="F0P2A9"/>
<feature type="domain" description="DUF5689" evidence="1">
    <location>
        <begin position="42"/>
        <end position="271"/>
    </location>
</feature>
<name>F0P2A9_WEEVC</name>
<dbReference type="EMBL" id="CP002455">
    <property type="protein sequence ID" value="ADX67799.1"/>
    <property type="molecule type" value="Genomic_DNA"/>
</dbReference>
<dbReference type="Proteomes" id="UP000008641">
    <property type="component" value="Chromosome"/>
</dbReference>